<evidence type="ECO:0000256" key="1">
    <source>
        <dbReference type="SAM" id="MobiDB-lite"/>
    </source>
</evidence>
<evidence type="ECO:0000313" key="3">
    <source>
        <dbReference type="Proteomes" id="UP001194746"/>
    </source>
</evidence>
<protein>
    <submittedName>
        <fullName evidence="2">Uncharacterized protein</fullName>
    </submittedName>
</protein>
<dbReference type="AlphaFoldDB" id="A0AAD4GUQ9"/>
<dbReference type="EMBL" id="VCAU01000030">
    <property type="protein sequence ID" value="KAF9890007.1"/>
    <property type="molecule type" value="Genomic_DNA"/>
</dbReference>
<reference evidence="2" key="2">
    <citation type="submission" date="2020-02" db="EMBL/GenBank/DDBJ databases">
        <authorList>
            <person name="Gilchrist C.L.M."/>
            <person name="Chooi Y.-H."/>
        </authorList>
    </citation>
    <scope>NUCLEOTIDE SEQUENCE</scope>
    <source>
        <strain evidence="2">MST-FP2251</strain>
    </source>
</reference>
<reference evidence="2" key="1">
    <citation type="journal article" date="2019" name="Beilstein J. Org. Chem.">
        <title>Nanangenines: drimane sesquiterpenoids as the dominant metabolite cohort of a novel Australian fungus, Aspergillus nanangensis.</title>
        <authorList>
            <person name="Lacey H.J."/>
            <person name="Gilchrist C.L.M."/>
            <person name="Crombie A."/>
            <person name="Kalaitzis J.A."/>
            <person name="Vuong D."/>
            <person name="Rutledge P.J."/>
            <person name="Turner P."/>
            <person name="Pitt J.I."/>
            <person name="Lacey E."/>
            <person name="Chooi Y.H."/>
            <person name="Piggott A.M."/>
        </authorList>
    </citation>
    <scope>NUCLEOTIDE SEQUENCE</scope>
    <source>
        <strain evidence="2">MST-FP2251</strain>
    </source>
</reference>
<name>A0AAD4GUQ9_ASPNN</name>
<keyword evidence="3" id="KW-1185">Reference proteome</keyword>
<dbReference type="Proteomes" id="UP001194746">
    <property type="component" value="Unassembled WGS sequence"/>
</dbReference>
<proteinExistence type="predicted"/>
<organism evidence="2 3">
    <name type="scientific">Aspergillus nanangensis</name>
    <dbReference type="NCBI Taxonomy" id="2582783"/>
    <lineage>
        <taxon>Eukaryota</taxon>
        <taxon>Fungi</taxon>
        <taxon>Dikarya</taxon>
        <taxon>Ascomycota</taxon>
        <taxon>Pezizomycotina</taxon>
        <taxon>Eurotiomycetes</taxon>
        <taxon>Eurotiomycetidae</taxon>
        <taxon>Eurotiales</taxon>
        <taxon>Aspergillaceae</taxon>
        <taxon>Aspergillus</taxon>
        <taxon>Aspergillus subgen. Circumdati</taxon>
    </lineage>
</organism>
<sequence>MPKSSKTAESAIEQAYSAYFDRDKPPIRPLAREFGLVRPADYKRLLGRINGRKPRTARKPLNKTLNDSQDEKLRDQLKSFEEQLEEDSELYGEFQAIKQRYGLLKESLFRIGEALPIYQTDIKRFG</sequence>
<feature type="region of interest" description="Disordered" evidence="1">
    <location>
        <begin position="53"/>
        <end position="72"/>
    </location>
</feature>
<evidence type="ECO:0000313" key="2">
    <source>
        <dbReference type="EMBL" id="KAF9890007.1"/>
    </source>
</evidence>
<accession>A0AAD4GUQ9</accession>
<comment type="caution">
    <text evidence="2">The sequence shown here is derived from an EMBL/GenBank/DDBJ whole genome shotgun (WGS) entry which is preliminary data.</text>
</comment>
<gene>
    <name evidence="2" type="ORF">FE257_006687</name>
</gene>